<dbReference type="InterPro" id="IPR007110">
    <property type="entry name" value="Ig-like_dom"/>
</dbReference>
<evidence type="ECO:0000256" key="5">
    <source>
        <dbReference type="SAM" id="SignalP"/>
    </source>
</evidence>
<dbReference type="InterPro" id="IPR013783">
    <property type="entry name" value="Ig-like_fold"/>
</dbReference>
<keyword evidence="4" id="KW-1133">Transmembrane helix</keyword>
<dbReference type="PANTHER" id="PTHR24100">
    <property type="entry name" value="BUTYROPHILIN"/>
    <property type="match status" value="1"/>
</dbReference>
<name>A0ABR0YBZ7_HUSHU</name>
<dbReference type="InterPro" id="IPR013106">
    <property type="entry name" value="Ig_V-set"/>
</dbReference>
<keyword evidence="3" id="KW-0393">Immunoglobulin domain</keyword>
<accession>A0ABR0YBZ7</accession>
<evidence type="ECO:0000256" key="2">
    <source>
        <dbReference type="ARBA" id="ARBA00023136"/>
    </source>
</evidence>
<dbReference type="Proteomes" id="UP001369086">
    <property type="component" value="Unassembled WGS sequence"/>
</dbReference>
<keyword evidence="2 4" id="KW-0472">Membrane</keyword>
<dbReference type="SUPFAM" id="SSF48726">
    <property type="entry name" value="Immunoglobulin"/>
    <property type="match status" value="2"/>
</dbReference>
<evidence type="ECO:0000256" key="1">
    <source>
        <dbReference type="ARBA" id="ARBA00004370"/>
    </source>
</evidence>
<keyword evidence="8" id="KW-1185">Reference proteome</keyword>
<dbReference type="SMART" id="SM00409">
    <property type="entry name" value="IG"/>
    <property type="match status" value="1"/>
</dbReference>
<reference evidence="7 8" key="1">
    <citation type="submission" date="2021-05" db="EMBL/GenBank/DDBJ databases">
        <authorList>
            <person name="Zahm M."/>
            <person name="Klopp C."/>
            <person name="Cabau C."/>
            <person name="Kuhl H."/>
            <person name="Suciu R."/>
            <person name="Ciorpac M."/>
            <person name="Holostenco D."/>
            <person name="Gessner J."/>
            <person name="Wuertz S."/>
            <person name="Hohne C."/>
            <person name="Stock M."/>
            <person name="Gislard M."/>
            <person name="Lluch J."/>
            <person name="Milhes M."/>
            <person name="Lampietro C."/>
            <person name="Lopez Roques C."/>
            <person name="Donnadieu C."/>
            <person name="Du K."/>
            <person name="Schartl M."/>
            <person name="Guiguen Y."/>
        </authorList>
    </citation>
    <scope>NUCLEOTIDE SEQUENCE [LARGE SCALE GENOMIC DNA]</scope>
    <source>
        <strain evidence="7">Hh-F2</strain>
        <tissue evidence="7">Blood</tissue>
    </source>
</reference>
<dbReference type="Pfam" id="PF22705">
    <property type="entry name" value="C2-set_3"/>
    <property type="match status" value="1"/>
</dbReference>
<dbReference type="PANTHER" id="PTHR24100:SF145">
    <property type="entry name" value="CD276 ANTIGEN"/>
    <property type="match status" value="1"/>
</dbReference>
<feature type="signal peptide" evidence="5">
    <location>
        <begin position="1"/>
        <end position="34"/>
    </location>
</feature>
<evidence type="ECO:0000256" key="3">
    <source>
        <dbReference type="ARBA" id="ARBA00023319"/>
    </source>
</evidence>
<evidence type="ECO:0000259" key="6">
    <source>
        <dbReference type="PROSITE" id="PS50835"/>
    </source>
</evidence>
<dbReference type="InterPro" id="IPR050504">
    <property type="entry name" value="IgSF_BTN/MOG"/>
</dbReference>
<keyword evidence="5" id="KW-0732">Signal</keyword>
<feature type="domain" description="Ig-like" evidence="6">
    <location>
        <begin position="33"/>
        <end position="140"/>
    </location>
</feature>
<dbReference type="PROSITE" id="PS50835">
    <property type="entry name" value="IG_LIKE"/>
    <property type="match status" value="2"/>
</dbReference>
<keyword evidence="4" id="KW-0812">Transmembrane</keyword>
<comment type="caution">
    <text evidence="7">The sequence shown here is derived from an EMBL/GenBank/DDBJ whole genome shotgun (WGS) entry which is preliminary data.</text>
</comment>
<dbReference type="InterPro" id="IPR036179">
    <property type="entry name" value="Ig-like_dom_sf"/>
</dbReference>
<dbReference type="InterPro" id="IPR053896">
    <property type="entry name" value="BTN3A2-like_Ig-C"/>
</dbReference>
<feature type="transmembrane region" description="Helical" evidence="4">
    <location>
        <begin position="251"/>
        <end position="275"/>
    </location>
</feature>
<dbReference type="Pfam" id="PF07686">
    <property type="entry name" value="V-set"/>
    <property type="match status" value="1"/>
</dbReference>
<feature type="chain" id="PRO_5046460209" evidence="5">
    <location>
        <begin position="35"/>
        <end position="294"/>
    </location>
</feature>
<proteinExistence type="predicted"/>
<comment type="subcellular location">
    <subcellularLocation>
        <location evidence="1">Membrane</location>
    </subcellularLocation>
</comment>
<evidence type="ECO:0000313" key="8">
    <source>
        <dbReference type="Proteomes" id="UP001369086"/>
    </source>
</evidence>
<evidence type="ECO:0000256" key="4">
    <source>
        <dbReference type="SAM" id="Phobius"/>
    </source>
</evidence>
<organism evidence="7 8">
    <name type="scientific">Huso huso</name>
    <name type="common">Beluga</name>
    <name type="synonym">Acipenser huso</name>
    <dbReference type="NCBI Taxonomy" id="61971"/>
    <lineage>
        <taxon>Eukaryota</taxon>
        <taxon>Metazoa</taxon>
        <taxon>Chordata</taxon>
        <taxon>Craniata</taxon>
        <taxon>Vertebrata</taxon>
        <taxon>Euteleostomi</taxon>
        <taxon>Actinopterygii</taxon>
        <taxon>Chondrostei</taxon>
        <taxon>Acipenseriformes</taxon>
        <taxon>Acipenseridae</taxon>
        <taxon>Huso</taxon>
    </lineage>
</organism>
<feature type="domain" description="Ig-like" evidence="6">
    <location>
        <begin position="153"/>
        <end position="239"/>
    </location>
</feature>
<gene>
    <name evidence="7" type="ORF">HHUSO_G32091</name>
</gene>
<dbReference type="Gene3D" id="2.60.40.10">
    <property type="entry name" value="Immunoglobulins"/>
    <property type="match status" value="2"/>
</dbReference>
<dbReference type="SMART" id="SM00406">
    <property type="entry name" value="IGv"/>
    <property type="match status" value="1"/>
</dbReference>
<dbReference type="InterPro" id="IPR003599">
    <property type="entry name" value="Ig_sub"/>
</dbReference>
<sequence length="294" mass="33052">MITLQPRWIHKGLLCLQAIKQLLVIQVWLHVCDAVTVPRSPVTSPPGSDVTLDCSFSYKAGADLTRVVVTWQRRDYRVVHSFYYGQDQLARQNETYRSRTQLFPEQLSVGNASLRLKQVRGEDEGWYTCAVTNQVESTMGDVQLIVAAEFSEPQLVITDHPDSPDKALLSCISTGYPSASVQWLNETGCDITESSKTSQSLDRDGLVEITSHILVSRDANYTCVLTHSRLKQTLMKTITLTKKDFSSRSSIMWVVSSLLTVVLVTLITIAIYLLFKHRRGTSTPTDTEEHHPSY</sequence>
<evidence type="ECO:0000313" key="7">
    <source>
        <dbReference type="EMBL" id="KAK6469720.1"/>
    </source>
</evidence>
<protein>
    <submittedName>
        <fullName evidence="7">CD276 antigen-like</fullName>
    </submittedName>
</protein>
<dbReference type="EMBL" id="JAHFZB010000038">
    <property type="protein sequence ID" value="KAK6469720.1"/>
    <property type="molecule type" value="Genomic_DNA"/>
</dbReference>